<evidence type="ECO:0000313" key="11">
    <source>
        <dbReference type="EMBL" id="QCI24734.1"/>
    </source>
</evidence>
<keyword evidence="9" id="KW-0472">Membrane</keyword>
<evidence type="ECO:0000256" key="7">
    <source>
        <dbReference type="ARBA" id="ARBA00022795"/>
    </source>
</evidence>
<evidence type="ECO:0000256" key="9">
    <source>
        <dbReference type="ARBA" id="ARBA00023136"/>
    </source>
</evidence>
<dbReference type="Pfam" id="PF02050">
    <property type="entry name" value="FliJ"/>
    <property type="match status" value="1"/>
</dbReference>
<keyword evidence="10" id="KW-1006">Bacterial flagellum protein export</keyword>
<dbReference type="EMBL" id="CP034858">
    <property type="protein sequence ID" value="QCI24734.1"/>
    <property type="molecule type" value="Genomic_DNA"/>
</dbReference>
<keyword evidence="4" id="KW-0813">Transport</keyword>
<evidence type="ECO:0000256" key="10">
    <source>
        <dbReference type="ARBA" id="ARBA00023225"/>
    </source>
</evidence>
<dbReference type="Gene3D" id="1.10.287.1700">
    <property type="match status" value="1"/>
</dbReference>
<dbReference type="Proteomes" id="UP000298688">
    <property type="component" value="Chromosome"/>
</dbReference>
<dbReference type="RefSeq" id="WP_158336876.1">
    <property type="nucleotide sequence ID" value="NZ_CP034858.1"/>
</dbReference>
<accession>A0A4D6YFP8</accession>
<organism evidence="11 12">
    <name type="scientific">Buchnera aphidicola subsp. Rhopalosiphum padi</name>
    <dbReference type="NCBI Taxonomy" id="98793"/>
    <lineage>
        <taxon>Bacteria</taxon>
        <taxon>Pseudomonadati</taxon>
        <taxon>Pseudomonadota</taxon>
        <taxon>Gammaproteobacteria</taxon>
        <taxon>Enterobacterales</taxon>
        <taxon>Erwiniaceae</taxon>
        <taxon>Buchnera</taxon>
    </lineage>
</organism>
<dbReference type="GO" id="GO:0009288">
    <property type="term" value="C:bacterial-type flagellum"/>
    <property type="evidence" value="ECO:0007669"/>
    <property type="project" value="InterPro"/>
</dbReference>
<dbReference type="InterPro" id="IPR053716">
    <property type="entry name" value="Flag_assembly_chemotaxis_eff"/>
</dbReference>
<dbReference type="GO" id="GO:0003774">
    <property type="term" value="F:cytoskeletal motor activity"/>
    <property type="evidence" value="ECO:0007669"/>
    <property type="project" value="InterPro"/>
</dbReference>
<sequence length="152" mass="18753">MKYKKNLFSILENIEKKNIEKHTINIKNLYLQKEKYVKQLVLLTDYKNEYLKKLKSKIELGICLYQWRNYNNFIFMLYFLIKDNEKKIKKYQSILEENLKKWSKNQIKLKTWNYLQKKHSKKVIKKNLLVEQMLADEFSQLKIFEKGSRYNV</sequence>
<dbReference type="GO" id="GO:0006935">
    <property type="term" value="P:chemotaxis"/>
    <property type="evidence" value="ECO:0007669"/>
    <property type="project" value="UniProtKB-KW"/>
</dbReference>
<keyword evidence="8" id="KW-0653">Protein transport</keyword>
<evidence type="ECO:0000313" key="12">
    <source>
        <dbReference type="Proteomes" id="UP000298688"/>
    </source>
</evidence>
<dbReference type="AlphaFoldDB" id="A0A4D6YFP8"/>
<evidence type="ECO:0000256" key="5">
    <source>
        <dbReference type="ARBA" id="ARBA00022475"/>
    </source>
</evidence>
<keyword evidence="6" id="KW-0145">Chemotaxis</keyword>
<dbReference type="GO" id="GO:0071973">
    <property type="term" value="P:bacterial-type flagellum-dependent cell motility"/>
    <property type="evidence" value="ECO:0007669"/>
    <property type="project" value="InterPro"/>
</dbReference>
<reference evidence="11 12" key="2">
    <citation type="submission" date="2019-05" db="EMBL/GenBank/DDBJ databases">
        <title>Genome evolution of the obligate endosymbiont Buchnera aphidicola.</title>
        <authorList>
            <person name="Moran N.A."/>
        </authorList>
    </citation>
    <scope>NUCLEOTIDE SEQUENCE [LARGE SCALE GENOMIC DNA]</scope>
    <source>
        <strain evidence="11 12">Rpa</strain>
    </source>
</reference>
<evidence type="ECO:0000256" key="4">
    <source>
        <dbReference type="ARBA" id="ARBA00022448"/>
    </source>
</evidence>
<dbReference type="PRINTS" id="PR01004">
    <property type="entry name" value="FLGFLIJ"/>
</dbReference>
<evidence type="ECO:0000256" key="2">
    <source>
        <dbReference type="ARBA" id="ARBA00010004"/>
    </source>
</evidence>
<comment type="subcellular location">
    <subcellularLocation>
        <location evidence="1">Cell membrane</location>
        <topology evidence="1">Peripheral membrane protein</topology>
        <orientation evidence="1">Cytoplasmic side</orientation>
    </subcellularLocation>
</comment>
<keyword evidence="7" id="KW-1005">Bacterial flagellum biogenesis</keyword>
<evidence type="ECO:0000256" key="8">
    <source>
        <dbReference type="ARBA" id="ARBA00022927"/>
    </source>
</evidence>
<evidence type="ECO:0000256" key="6">
    <source>
        <dbReference type="ARBA" id="ARBA00022500"/>
    </source>
</evidence>
<dbReference type="GO" id="GO:0015031">
    <property type="term" value="P:protein transport"/>
    <property type="evidence" value="ECO:0007669"/>
    <property type="project" value="UniProtKB-KW"/>
</dbReference>
<dbReference type="InterPro" id="IPR018006">
    <property type="entry name" value="Flag_FliJ_proteobac"/>
</dbReference>
<evidence type="ECO:0000256" key="3">
    <source>
        <dbReference type="ARBA" id="ARBA00020392"/>
    </source>
</evidence>
<proteinExistence type="inferred from homology"/>
<dbReference type="InterPro" id="IPR012823">
    <property type="entry name" value="Flagell_FliJ"/>
</dbReference>
<reference evidence="11 12" key="1">
    <citation type="submission" date="2018-12" db="EMBL/GenBank/DDBJ databases">
        <authorList>
            <person name="Chong R.A."/>
        </authorList>
    </citation>
    <scope>NUCLEOTIDE SEQUENCE [LARGE SCALE GENOMIC DNA]</scope>
    <source>
        <strain evidence="11 12">Rpa</strain>
    </source>
</reference>
<comment type="similarity">
    <text evidence="2">Belongs to the FliJ family.</text>
</comment>
<dbReference type="GO" id="GO:0044781">
    <property type="term" value="P:bacterial-type flagellum organization"/>
    <property type="evidence" value="ECO:0007669"/>
    <property type="project" value="UniProtKB-KW"/>
</dbReference>
<keyword evidence="11" id="KW-0966">Cell projection</keyword>
<keyword evidence="11" id="KW-0282">Flagellum</keyword>
<protein>
    <recommendedName>
        <fullName evidence="3">Flagellar FliJ protein</fullName>
    </recommendedName>
</protein>
<name>A0A4D6YFP8_BUCRP</name>
<keyword evidence="11" id="KW-0969">Cilium</keyword>
<dbReference type="InterPro" id="IPR052570">
    <property type="entry name" value="FliJ"/>
</dbReference>
<dbReference type="PANTHER" id="PTHR38786:SF1">
    <property type="entry name" value="FLAGELLAR FLIJ PROTEIN"/>
    <property type="match status" value="1"/>
</dbReference>
<keyword evidence="5" id="KW-1003">Cell membrane</keyword>
<evidence type="ECO:0000256" key="1">
    <source>
        <dbReference type="ARBA" id="ARBA00004413"/>
    </source>
</evidence>
<dbReference type="PANTHER" id="PTHR38786">
    <property type="entry name" value="FLAGELLAR FLIJ PROTEIN"/>
    <property type="match status" value="1"/>
</dbReference>
<dbReference type="OrthoDB" id="6554218at2"/>
<dbReference type="GO" id="GO:0005886">
    <property type="term" value="C:plasma membrane"/>
    <property type="evidence" value="ECO:0007669"/>
    <property type="project" value="UniProtKB-SubCell"/>
</dbReference>
<gene>
    <name evidence="11" type="ORF">D9V76_00400</name>
</gene>